<dbReference type="Proteomes" id="UP001240150">
    <property type="component" value="Chromosome"/>
</dbReference>
<keyword evidence="2" id="KW-1185">Reference proteome</keyword>
<evidence type="ECO:0000313" key="1">
    <source>
        <dbReference type="EMBL" id="WIM99409.1"/>
    </source>
</evidence>
<proteinExistence type="predicted"/>
<protein>
    <submittedName>
        <fullName evidence="1">Uncharacterized protein</fullName>
    </submittedName>
</protein>
<sequence>MPELSLPPLDQQPITLVPEPLDVRGPGDPAPGELAGRLFLGGPLAVPLTGGADGFAYRLTHLALTVIADDDAPFESVTLGVELTCDAGEAIAWSMAPDRVTDTAQLTDRFRFGPQLSLLGVEASLGSVERTRVRQGTELLVEALRPLRADPAWVIRRGRHTPAAGAYRFVMVVRSPAGGTVRTGITVTARVRRRRLFGYRTSEPVMVDLL</sequence>
<dbReference type="RefSeq" id="WP_284920847.1">
    <property type="nucleotide sequence ID" value="NZ_CP126980.1"/>
</dbReference>
<organism evidence="1 2">
    <name type="scientific">Actinoplanes oblitus</name>
    <dbReference type="NCBI Taxonomy" id="3040509"/>
    <lineage>
        <taxon>Bacteria</taxon>
        <taxon>Bacillati</taxon>
        <taxon>Actinomycetota</taxon>
        <taxon>Actinomycetes</taxon>
        <taxon>Micromonosporales</taxon>
        <taxon>Micromonosporaceae</taxon>
        <taxon>Actinoplanes</taxon>
    </lineage>
</organism>
<reference evidence="1 2" key="1">
    <citation type="submission" date="2023-06" db="EMBL/GenBank/DDBJ databases">
        <authorList>
            <person name="Yushchuk O."/>
            <person name="Binda E."/>
            <person name="Ruckert-Reed C."/>
            <person name="Fedorenko V."/>
            <person name="Kalinowski J."/>
            <person name="Marinelli F."/>
        </authorList>
    </citation>
    <scope>NUCLEOTIDE SEQUENCE [LARGE SCALE GENOMIC DNA]</scope>
    <source>
        <strain evidence="1 2">NRRL 3884</strain>
    </source>
</reference>
<dbReference type="EMBL" id="CP126980">
    <property type="protein sequence ID" value="WIM99409.1"/>
    <property type="molecule type" value="Genomic_DNA"/>
</dbReference>
<accession>A0ABY8WNF2</accession>
<name>A0ABY8WNF2_9ACTN</name>
<gene>
    <name evidence="1" type="ORF">ACTOB_003060</name>
</gene>
<evidence type="ECO:0000313" key="2">
    <source>
        <dbReference type="Proteomes" id="UP001240150"/>
    </source>
</evidence>